<dbReference type="PANTHER" id="PTHR43156:SF2">
    <property type="entry name" value="STAGE II SPORULATION PROTEIN E"/>
    <property type="match status" value="1"/>
</dbReference>
<dbReference type="Pfam" id="PF00498">
    <property type="entry name" value="FHA"/>
    <property type="match status" value="1"/>
</dbReference>
<dbReference type="AlphaFoldDB" id="A0A517PJ31"/>
<protein>
    <submittedName>
        <fullName evidence="2">Phosphoserine phosphatase RsbU</fullName>
        <ecNumber evidence="2">3.1.3.3</ecNumber>
    </submittedName>
</protein>
<dbReference type="Gene3D" id="3.60.40.10">
    <property type="entry name" value="PPM-type phosphatase domain"/>
    <property type="match status" value="1"/>
</dbReference>
<keyword evidence="3" id="KW-1185">Reference proteome</keyword>
<evidence type="ECO:0000313" key="2">
    <source>
        <dbReference type="EMBL" id="QDT19390.1"/>
    </source>
</evidence>
<dbReference type="OrthoDB" id="247273at2"/>
<dbReference type="SMART" id="SM00065">
    <property type="entry name" value="GAF"/>
    <property type="match status" value="1"/>
</dbReference>
<dbReference type="Gene3D" id="2.60.200.20">
    <property type="match status" value="1"/>
</dbReference>
<dbReference type="Pfam" id="PF07228">
    <property type="entry name" value="SpoIIE"/>
    <property type="match status" value="1"/>
</dbReference>
<dbReference type="SUPFAM" id="SSF81606">
    <property type="entry name" value="PP2C-like"/>
    <property type="match status" value="1"/>
</dbReference>
<dbReference type="Proteomes" id="UP000320421">
    <property type="component" value="Chromosome"/>
</dbReference>
<dbReference type="InterPro" id="IPR003018">
    <property type="entry name" value="GAF"/>
</dbReference>
<dbReference type="PANTHER" id="PTHR43156">
    <property type="entry name" value="STAGE II SPORULATION PROTEIN E-RELATED"/>
    <property type="match status" value="1"/>
</dbReference>
<gene>
    <name evidence="2" type="primary">rsbU_2</name>
    <name evidence="2" type="ORF">HG66A1_11550</name>
</gene>
<dbReference type="InterPro" id="IPR008984">
    <property type="entry name" value="SMAD_FHA_dom_sf"/>
</dbReference>
<dbReference type="EMBL" id="CP036266">
    <property type="protein sequence ID" value="QDT19390.1"/>
    <property type="molecule type" value="Genomic_DNA"/>
</dbReference>
<dbReference type="InterPro" id="IPR001932">
    <property type="entry name" value="PPM-type_phosphatase-like_dom"/>
</dbReference>
<sequence>MATLVMLQAGQAVSYSLSGDEMVIGRHPDCQIQLDSNMVSRRHAQVVGDGDQFFVEDLGSGNGTFVNGKKIDGRTLLAHEDRLKVGPILFRFESDNKAGAKKSSAMMQVDSGFDIGFATDEDGGAGATIMGAVSGVGGFGGLDVRPEAKLKAVIEISRSLAGTVDLEKLLPQILTTLFHIFPAADRGCILLKDEESGEMVPRAFKHRREGEDATVKLSRTIVNKVLEEKTGILSADAASDSQFDASESISNLSIRSMMCVPMLGLSEEPIGIINIDTQNPLQQFQEEDLDLLMSVAGQAALSYEGARLMNSYLEKQKQDNEMNIARGVQQGLLPSSVPEVDGYEFFASYHSAQAVGGDYYDIFELPDGKIGLSFGDVAGKGVPGAMIMARMSSCVQHTMRFLHEVGPAVEAINDHMCDSAVEGRFVTYVLAILDPQTHHISLVNAGHMSPMILKPDGSIDEFPEDSIGVPIGVMEGFPFEVVERDLAPGEIVVLFTDGVDEAMNPEGELYTLDRMREFIKANREKNAAELGQALLADVRRHANGRPQNDDITIMTFGRVS</sequence>
<accession>A0A517PJ31</accession>
<reference evidence="2 3" key="1">
    <citation type="submission" date="2019-02" db="EMBL/GenBank/DDBJ databases">
        <title>Deep-cultivation of Planctomycetes and their phenomic and genomic characterization uncovers novel biology.</title>
        <authorList>
            <person name="Wiegand S."/>
            <person name="Jogler M."/>
            <person name="Boedeker C."/>
            <person name="Pinto D."/>
            <person name="Vollmers J."/>
            <person name="Rivas-Marin E."/>
            <person name="Kohn T."/>
            <person name="Peeters S.H."/>
            <person name="Heuer A."/>
            <person name="Rast P."/>
            <person name="Oberbeckmann S."/>
            <person name="Bunk B."/>
            <person name="Jeske O."/>
            <person name="Meyerdierks A."/>
            <person name="Storesund J.E."/>
            <person name="Kallscheuer N."/>
            <person name="Luecker S."/>
            <person name="Lage O.M."/>
            <person name="Pohl T."/>
            <person name="Merkel B.J."/>
            <person name="Hornburger P."/>
            <person name="Mueller R.-W."/>
            <person name="Bruemmer F."/>
            <person name="Labrenz M."/>
            <person name="Spormann A.M."/>
            <person name="Op den Camp H."/>
            <person name="Overmann J."/>
            <person name="Amann R."/>
            <person name="Jetten M.S.M."/>
            <person name="Mascher T."/>
            <person name="Medema M.H."/>
            <person name="Devos D.P."/>
            <person name="Kaster A.-K."/>
            <person name="Ovreas L."/>
            <person name="Rohde M."/>
            <person name="Galperin M.Y."/>
            <person name="Jogler C."/>
        </authorList>
    </citation>
    <scope>NUCLEOTIDE SEQUENCE [LARGE SCALE GENOMIC DNA]</scope>
    <source>
        <strain evidence="2 3">HG66A1</strain>
    </source>
</reference>
<evidence type="ECO:0000256" key="1">
    <source>
        <dbReference type="ARBA" id="ARBA00022801"/>
    </source>
</evidence>
<dbReference type="EC" id="3.1.3.3" evidence="2"/>
<dbReference type="InterPro" id="IPR052016">
    <property type="entry name" value="Bact_Sigma-Reg"/>
</dbReference>
<keyword evidence="1 2" id="KW-0378">Hydrolase</keyword>
<name>A0A517PJ31_9PLAN</name>
<proteinExistence type="predicted"/>
<dbReference type="CDD" id="cd00060">
    <property type="entry name" value="FHA"/>
    <property type="match status" value="1"/>
</dbReference>
<evidence type="ECO:0000313" key="3">
    <source>
        <dbReference type="Proteomes" id="UP000320421"/>
    </source>
</evidence>
<organism evidence="2 3">
    <name type="scientific">Gimesia chilikensis</name>
    <dbReference type="NCBI Taxonomy" id="2605989"/>
    <lineage>
        <taxon>Bacteria</taxon>
        <taxon>Pseudomonadati</taxon>
        <taxon>Planctomycetota</taxon>
        <taxon>Planctomycetia</taxon>
        <taxon>Planctomycetales</taxon>
        <taxon>Planctomycetaceae</taxon>
        <taxon>Gimesia</taxon>
    </lineage>
</organism>
<dbReference type="InterPro" id="IPR000253">
    <property type="entry name" value="FHA_dom"/>
</dbReference>
<accession>A0A5A8BCX9</accession>
<dbReference type="GO" id="GO:0016791">
    <property type="term" value="F:phosphatase activity"/>
    <property type="evidence" value="ECO:0007669"/>
    <property type="project" value="TreeGrafter"/>
</dbReference>
<dbReference type="SUPFAM" id="SSF49879">
    <property type="entry name" value="SMAD/FHA domain"/>
    <property type="match status" value="1"/>
</dbReference>
<dbReference type="SUPFAM" id="SSF55781">
    <property type="entry name" value="GAF domain-like"/>
    <property type="match status" value="1"/>
</dbReference>
<dbReference type="Pfam" id="PF01590">
    <property type="entry name" value="GAF"/>
    <property type="match status" value="1"/>
</dbReference>
<dbReference type="SMART" id="SM00331">
    <property type="entry name" value="PP2C_SIG"/>
    <property type="match status" value="1"/>
</dbReference>
<dbReference type="RefSeq" id="WP_145181235.1">
    <property type="nucleotide sequence ID" value="NZ_CP036266.1"/>
</dbReference>
<dbReference type="InterPro" id="IPR036457">
    <property type="entry name" value="PPM-type-like_dom_sf"/>
</dbReference>
<dbReference type="InterPro" id="IPR029016">
    <property type="entry name" value="GAF-like_dom_sf"/>
</dbReference>
<dbReference type="PROSITE" id="PS50006">
    <property type="entry name" value="FHA_DOMAIN"/>
    <property type="match status" value="1"/>
</dbReference>
<dbReference type="SMART" id="SM00240">
    <property type="entry name" value="FHA"/>
    <property type="match status" value="1"/>
</dbReference>
<dbReference type="Gene3D" id="3.30.450.40">
    <property type="match status" value="1"/>
</dbReference>